<dbReference type="SUPFAM" id="SSF53335">
    <property type="entry name" value="S-adenosyl-L-methionine-dependent methyltransferases"/>
    <property type="match status" value="1"/>
</dbReference>
<keyword evidence="3 4" id="KW-0949">S-adenosyl-L-methionine</keyword>
<feature type="active site" description="Nucleophile" evidence="4">
    <location>
        <position position="421"/>
    </location>
</feature>
<feature type="binding site" evidence="4">
    <location>
        <position position="394"/>
    </location>
    <ligand>
        <name>S-adenosyl-L-methionine</name>
        <dbReference type="ChEBI" id="CHEBI:59789"/>
    </ligand>
</feature>
<dbReference type="InterPro" id="IPR012340">
    <property type="entry name" value="NA-bd_OB-fold"/>
</dbReference>
<dbReference type="GO" id="GO:0070041">
    <property type="term" value="F:rRNA (uridine-C5-)-methyltransferase activity"/>
    <property type="evidence" value="ECO:0007669"/>
    <property type="project" value="TreeGrafter"/>
</dbReference>
<dbReference type="Gene3D" id="3.40.50.150">
    <property type="entry name" value="Vaccinia Virus protein VP39"/>
    <property type="match status" value="1"/>
</dbReference>
<feature type="binding site" evidence="4">
    <location>
        <position position="325"/>
    </location>
    <ligand>
        <name>S-adenosyl-L-methionine</name>
        <dbReference type="ChEBI" id="CHEBI:59789"/>
    </ligand>
</feature>
<dbReference type="Gene3D" id="2.40.50.1070">
    <property type="match status" value="1"/>
</dbReference>
<dbReference type="Pfam" id="PF05958">
    <property type="entry name" value="tRNA_U5-meth_tr"/>
    <property type="match status" value="1"/>
</dbReference>
<evidence type="ECO:0000256" key="1">
    <source>
        <dbReference type="ARBA" id="ARBA00022603"/>
    </source>
</evidence>
<dbReference type="InterPro" id="IPR010280">
    <property type="entry name" value="U5_MeTrfase_fam"/>
</dbReference>
<dbReference type="Gene3D" id="2.40.50.140">
    <property type="entry name" value="Nucleic acid-binding proteins"/>
    <property type="match status" value="1"/>
</dbReference>
<dbReference type="FunFam" id="2.40.50.1070:FF:000003">
    <property type="entry name" value="23S rRNA (Uracil-5-)-methyltransferase RumA"/>
    <property type="match status" value="1"/>
</dbReference>
<keyword evidence="2 4" id="KW-0808">Transferase</keyword>
<dbReference type="InterPro" id="IPR002792">
    <property type="entry name" value="TRAM_dom"/>
</dbReference>
<sequence>MANSNYEHGTSNIEIGQRFPLTIKRLGINGEGIGYYKHTVVFVQGALPDEVVVAEVVATAPHFITAKIHKIRQQSPARVTPRDEQYGDVGGIELEHLAYPEQLKFKADVIQQALEKFRPQGYKNYDVRPTIGMDDPYEYRNKAQFQVRQLNGHVAAGLYRKNSHDLVDLPTFSTQRPAIMTTMRYLVNLIEQLAIPVYDETAKSGIIKTIAIRESITTGHLQVTLITNTPKLPKKHALLTAIAADLPEVTSVMQNINPGETSLIWGEETRHLAGDTYLTETINGYTFKLSARAFFQLNPKQTEKLYQLAEQALNLSQHETLIDAYCGVGTLGISLADTASEVRGMDTIPEAIADAKENAELNQVTNAHYEVGKAEELLPQWLREGFEPDALIVDPPRTGLDNQLRQAILDSRPEKFVYISCNPSTLARDLVSLVKDYRVDYIQSIDMFPQTARVEAVVKFSKRQLYR</sequence>
<dbReference type="PROSITE" id="PS50926">
    <property type="entry name" value="TRAM"/>
    <property type="match status" value="1"/>
</dbReference>
<keyword evidence="1 4" id="KW-0489">Methyltransferase</keyword>
<gene>
    <name evidence="6" type="ORF">AYR53_12135</name>
</gene>
<reference evidence="6 7" key="1">
    <citation type="submission" date="2016-03" db="EMBL/GenBank/DDBJ databases">
        <title>Pediococcus and Lactobacillus from brewery environment - whole genome sequencing and assembly.</title>
        <authorList>
            <person name="Behr J."/>
            <person name="Geissler A.J."/>
            <person name="Vogel R.F."/>
        </authorList>
    </citation>
    <scope>NUCLEOTIDE SEQUENCE [LARGE SCALE GENOMIC DNA]</scope>
    <source>
        <strain evidence="6 7">TMW 1.1989</strain>
    </source>
</reference>
<dbReference type="Proteomes" id="UP000078582">
    <property type="component" value="Chromosome"/>
</dbReference>
<comment type="similarity">
    <text evidence="4">Belongs to the class I-like SAM-binding methyltransferase superfamily. RNA M5U methyltransferase family.</text>
</comment>
<evidence type="ECO:0000256" key="4">
    <source>
        <dbReference type="PROSITE-ProRule" id="PRU01024"/>
    </source>
</evidence>
<dbReference type="InterPro" id="IPR030391">
    <property type="entry name" value="MeTrfase_TrmA_CS"/>
</dbReference>
<dbReference type="FunFam" id="3.40.50.150:FF:000009">
    <property type="entry name" value="23S rRNA (Uracil(1939)-C(5))-methyltransferase RlmD"/>
    <property type="match status" value="1"/>
</dbReference>
<evidence type="ECO:0000313" key="7">
    <source>
        <dbReference type="Proteomes" id="UP000078582"/>
    </source>
</evidence>
<evidence type="ECO:0000313" key="6">
    <source>
        <dbReference type="EMBL" id="ANK63444.1"/>
    </source>
</evidence>
<protein>
    <submittedName>
        <fullName evidence="6">23S rRNA (Uracil-5-)-methyltransferase RumA</fullName>
    </submittedName>
</protein>
<feature type="binding site" evidence="4">
    <location>
        <position position="346"/>
    </location>
    <ligand>
        <name>S-adenosyl-L-methionine</name>
        <dbReference type="ChEBI" id="CHEBI:59789"/>
    </ligand>
</feature>
<dbReference type="NCBIfam" id="TIGR00479">
    <property type="entry name" value="rumA"/>
    <property type="match status" value="1"/>
</dbReference>
<dbReference type="PROSITE" id="PS51687">
    <property type="entry name" value="SAM_MT_RNA_M5U"/>
    <property type="match status" value="1"/>
</dbReference>
<dbReference type="GeneID" id="42983011"/>
<dbReference type="OrthoDB" id="9804590at2"/>
<dbReference type="AlphaFoldDB" id="A0A192H3P8"/>
<dbReference type="InterPro" id="IPR029063">
    <property type="entry name" value="SAM-dependent_MTases_sf"/>
</dbReference>
<evidence type="ECO:0000256" key="3">
    <source>
        <dbReference type="ARBA" id="ARBA00022691"/>
    </source>
</evidence>
<name>A0A192H3P8_9LACO</name>
<evidence type="ECO:0000256" key="5">
    <source>
        <dbReference type="PROSITE-ProRule" id="PRU10015"/>
    </source>
</evidence>
<dbReference type="InterPro" id="IPR030390">
    <property type="entry name" value="MeTrfase_TrmA_AS"/>
</dbReference>
<dbReference type="EMBL" id="CP014873">
    <property type="protein sequence ID" value="ANK63444.1"/>
    <property type="molecule type" value="Genomic_DNA"/>
</dbReference>
<dbReference type="Pfam" id="PF01938">
    <property type="entry name" value="TRAM"/>
    <property type="match status" value="1"/>
</dbReference>
<keyword evidence="7" id="KW-1185">Reference proteome</keyword>
<dbReference type="PROSITE" id="PS01230">
    <property type="entry name" value="TRMA_1"/>
    <property type="match status" value="1"/>
</dbReference>
<dbReference type="PROSITE" id="PS01231">
    <property type="entry name" value="TRMA_2"/>
    <property type="match status" value="1"/>
</dbReference>
<proteinExistence type="inferred from homology"/>
<evidence type="ECO:0000256" key="2">
    <source>
        <dbReference type="ARBA" id="ARBA00022679"/>
    </source>
</evidence>
<dbReference type="KEGG" id="lbt:AYR52_07405"/>
<dbReference type="RefSeq" id="WP_068225422.1">
    <property type="nucleotide sequence ID" value="NZ_CP014623.1"/>
</dbReference>
<dbReference type="SUPFAM" id="SSF50249">
    <property type="entry name" value="Nucleic acid-binding proteins"/>
    <property type="match status" value="1"/>
</dbReference>
<accession>A0A192H3P8</accession>
<dbReference type="GO" id="GO:0070475">
    <property type="term" value="P:rRNA base methylation"/>
    <property type="evidence" value="ECO:0007669"/>
    <property type="project" value="TreeGrafter"/>
</dbReference>
<feature type="binding site" evidence="4">
    <location>
        <position position="296"/>
    </location>
    <ligand>
        <name>S-adenosyl-L-methionine</name>
        <dbReference type="ChEBI" id="CHEBI:59789"/>
    </ligand>
</feature>
<organism evidence="6 7">
    <name type="scientific">Loigolactobacillus backii</name>
    <dbReference type="NCBI Taxonomy" id="375175"/>
    <lineage>
        <taxon>Bacteria</taxon>
        <taxon>Bacillati</taxon>
        <taxon>Bacillota</taxon>
        <taxon>Bacilli</taxon>
        <taxon>Lactobacillales</taxon>
        <taxon>Lactobacillaceae</taxon>
        <taxon>Loigolactobacillus</taxon>
    </lineage>
</organism>
<dbReference type="PANTHER" id="PTHR11061">
    <property type="entry name" value="RNA M5U METHYLTRANSFERASE"/>
    <property type="match status" value="1"/>
</dbReference>
<dbReference type="PANTHER" id="PTHR11061:SF45">
    <property type="match status" value="1"/>
</dbReference>
<dbReference type="STRING" id="375175.AYR53_12135"/>
<feature type="active site" evidence="5">
    <location>
        <position position="421"/>
    </location>
</feature>